<feature type="transmembrane region" description="Helical" evidence="1">
    <location>
        <begin position="23"/>
        <end position="44"/>
    </location>
</feature>
<proteinExistence type="predicted"/>
<sequence length="86" mass="9663">MRRARIAAVYVLKGSYRIHRHRFGLTDSIIWLCHVSSFPLAAYLSESLPWQQVDPTLLAIAVVVYGPIIASITGHVAETKKRMAPF</sequence>
<name>A0A067BRL0_SAPPC</name>
<dbReference type="RefSeq" id="XP_012211999.1">
    <property type="nucleotide sequence ID" value="XM_012356609.1"/>
</dbReference>
<feature type="transmembrane region" description="Helical" evidence="1">
    <location>
        <begin position="56"/>
        <end position="77"/>
    </location>
</feature>
<dbReference type="EMBL" id="KK583710">
    <property type="protein sequence ID" value="KDO17292.1"/>
    <property type="molecule type" value="Genomic_DNA"/>
</dbReference>
<dbReference type="VEuPathDB" id="FungiDB:SPRG_17234"/>
<gene>
    <name evidence="2" type="ORF">SPRG_17234</name>
</gene>
<keyword evidence="3" id="KW-1185">Reference proteome</keyword>
<evidence type="ECO:0000313" key="3">
    <source>
        <dbReference type="Proteomes" id="UP000030745"/>
    </source>
</evidence>
<organism evidence="2 3">
    <name type="scientific">Saprolegnia parasitica (strain CBS 223.65)</name>
    <dbReference type="NCBI Taxonomy" id="695850"/>
    <lineage>
        <taxon>Eukaryota</taxon>
        <taxon>Sar</taxon>
        <taxon>Stramenopiles</taxon>
        <taxon>Oomycota</taxon>
        <taxon>Saprolegniomycetes</taxon>
        <taxon>Saprolegniales</taxon>
        <taxon>Saprolegniaceae</taxon>
        <taxon>Saprolegnia</taxon>
    </lineage>
</organism>
<dbReference type="AlphaFoldDB" id="A0A067BRL0"/>
<dbReference type="Proteomes" id="UP000030745">
    <property type="component" value="Unassembled WGS sequence"/>
</dbReference>
<evidence type="ECO:0000313" key="2">
    <source>
        <dbReference type="EMBL" id="KDO17292.1"/>
    </source>
</evidence>
<accession>A0A067BRL0</accession>
<reference evidence="2 3" key="1">
    <citation type="journal article" date="2013" name="PLoS Genet.">
        <title>Distinctive expansion of potential virulence genes in the genome of the oomycete fish pathogen Saprolegnia parasitica.</title>
        <authorList>
            <person name="Jiang R.H."/>
            <person name="de Bruijn I."/>
            <person name="Haas B.J."/>
            <person name="Belmonte R."/>
            <person name="Lobach L."/>
            <person name="Christie J."/>
            <person name="van den Ackerveken G."/>
            <person name="Bottin A."/>
            <person name="Bulone V."/>
            <person name="Diaz-Moreno S.M."/>
            <person name="Dumas B."/>
            <person name="Fan L."/>
            <person name="Gaulin E."/>
            <person name="Govers F."/>
            <person name="Grenville-Briggs L.J."/>
            <person name="Horner N.R."/>
            <person name="Levin J.Z."/>
            <person name="Mammella M."/>
            <person name="Meijer H.J."/>
            <person name="Morris P."/>
            <person name="Nusbaum C."/>
            <person name="Oome S."/>
            <person name="Phillips A.J."/>
            <person name="van Rooyen D."/>
            <person name="Rzeszutek E."/>
            <person name="Saraiva M."/>
            <person name="Secombes C.J."/>
            <person name="Seidl M.F."/>
            <person name="Snel B."/>
            <person name="Stassen J.H."/>
            <person name="Sykes S."/>
            <person name="Tripathy S."/>
            <person name="van den Berg H."/>
            <person name="Vega-Arreguin J.C."/>
            <person name="Wawra S."/>
            <person name="Young S.K."/>
            <person name="Zeng Q."/>
            <person name="Dieguez-Uribeondo J."/>
            <person name="Russ C."/>
            <person name="Tyler B.M."/>
            <person name="van West P."/>
        </authorList>
    </citation>
    <scope>NUCLEOTIDE SEQUENCE [LARGE SCALE GENOMIC DNA]</scope>
    <source>
        <strain evidence="2 3">CBS 223.65</strain>
    </source>
</reference>
<dbReference type="GeneID" id="24138789"/>
<keyword evidence="1" id="KW-0472">Membrane</keyword>
<evidence type="ECO:0000256" key="1">
    <source>
        <dbReference type="SAM" id="Phobius"/>
    </source>
</evidence>
<protein>
    <submittedName>
        <fullName evidence="2">Uncharacterized protein</fullName>
    </submittedName>
</protein>
<keyword evidence="1" id="KW-0812">Transmembrane</keyword>
<keyword evidence="1" id="KW-1133">Transmembrane helix</keyword>
<dbReference type="KEGG" id="spar:SPRG_17234"/>